<dbReference type="Proteomes" id="UP000683575">
    <property type="component" value="Chromosome"/>
</dbReference>
<name>A0A975XZK6_9ACTN</name>
<evidence type="ECO:0000313" key="3">
    <source>
        <dbReference type="Proteomes" id="UP000683575"/>
    </source>
</evidence>
<evidence type="ECO:0000259" key="1">
    <source>
        <dbReference type="PROSITE" id="PS50925"/>
    </source>
</evidence>
<dbReference type="RefSeq" id="WP_216939047.1">
    <property type="nucleotide sequence ID" value="NZ_CP077062.1"/>
</dbReference>
<proteinExistence type="predicted"/>
<reference evidence="2" key="1">
    <citation type="submission" date="2021-06" db="EMBL/GenBank/DDBJ databases">
        <title>Complete genome sequence of Nocardioides sp. G188.</title>
        <authorList>
            <person name="Im W.-T."/>
        </authorList>
    </citation>
    <scope>NUCLEOTIDE SEQUENCE</scope>
    <source>
        <strain evidence="2">G188</strain>
    </source>
</reference>
<gene>
    <name evidence="2" type="ORF">KRR39_19205</name>
</gene>
<dbReference type="GO" id="GO:0009882">
    <property type="term" value="F:blue light photoreceptor activity"/>
    <property type="evidence" value="ECO:0007669"/>
    <property type="project" value="InterPro"/>
</dbReference>
<dbReference type="EMBL" id="CP077062">
    <property type="protein sequence ID" value="QWZ07536.1"/>
    <property type="molecule type" value="Genomic_DNA"/>
</dbReference>
<dbReference type="SMART" id="SM01034">
    <property type="entry name" value="BLUF"/>
    <property type="match status" value="1"/>
</dbReference>
<protein>
    <submittedName>
        <fullName evidence="2">BLUF domain-containing protein</fullName>
    </submittedName>
</protein>
<dbReference type="GO" id="GO:0071949">
    <property type="term" value="F:FAD binding"/>
    <property type="evidence" value="ECO:0007669"/>
    <property type="project" value="InterPro"/>
</dbReference>
<dbReference type="KEGG" id="nps:KRR39_19205"/>
<keyword evidence="3" id="KW-1185">Reference proteome</keyword>
<dbReference type="InterPro" id="IPR007024">
    <property type="entry name" value="BLUF_domain"/>
</dbReference>
<sequence length="152" mass="16547">MPSDVPATTFRLIYRSRDLIPEEGRKKELGDLFGVARSQNKQRHICGALLLTEETFVQVLEGEEAAVRELFEHIARDPRHEAVTVLESGVVAAPAFSRWAMAKVAEDGEPDIPLIAHVDGIAPAAGRGTTPEQDEILAFMRDAARGASQDSA</sequence>
<organism evidence="2 3">
    <name type="scientific">Nocardioides panacis</name>
    <dbReference type="NCBI Taxonomy" id="2849501"/>
    <lineage>
        <taxon>Bacteria</taxon>
        <taxon>Bacillati</taxon>
        <taxon>Actinomycetota</taxon>
        <taxon>Actinomycetes</taxon>
        <taxon>Propionibacteriales</taxon>
        <taxon>Nocardioidaceae</taxon>
        <taxon>Nocardioides</taxon>
    </lineage>
</organism>
<dbReference type="Pfam" id="PF04940">
    <property type="entry name" value="BLUF"/>
    <property type="match status" value="1"/>
</dbReference>
<feature type="domain" description="BLUF" evidence="1">
    <location>
        <begin position="9"/>
        <end position="102"/>
    </location>
</feature>
<accession>A0A975XZK6</accession>
<dbReference type="AlphaFoldDB" id="A0A975XZK6"/>
<dbReference type="PROSITE" id="PS50925">
    <property type="entry name" value="BLUF"/>
    <property type="match status" value="1"/>
</dbReference>
<evidence type="ECO:0000313" key="2">
    <source>
        <dbReference type="EMBL" id="QWZ07536.1"/>
    </source>
</evidence>